<gene>
    <name evidence="2" type="primary">Dwil\GK27959</name>
    <name evidence="2" type="ORF">Dwil_GK27959</name>
</gene>
<dbReference type="InterPro" id="IPR010512">
    <property type="entry name" value="DUF1091"/>
</dbReference>
<evidence type="ECO:0000313" key="2">
    <source>
        <dbReference type="EMBL" id="KRF98628.1"/>
    </source>
</evidence>
<reference evidence="2 3" key="1">
    <citation type="journal article" date="2007" name="Nature">
        <title>Evolution of genes and genomes on the Drosophila phylogeny.</title>
        <authorList>
            <consortium name="Drosophila 12 Genomes Consortium"/>
            <person name="Clark A.G."/>
            <person name="Eisen M.B."/>
            <person name="Smith D.R."/>
            <person name="Bergman C.M."/>
            <person name="Oliver B."/>
            <person name="Markow T.A."/>
            <person name="Kaufman T.C."/>
            <person name="Kellis M."/>
            <person name="Gelbart W."/>
            <person name="Iyer V.N."/>
            <person name="Pollard D.A."/>
            <person name="Sackton T.B."/>
            <person name="Larracuente A.M."/>
            <person name="Singh N.D."/>
            <person name="Abad J.P."/>
            <person name="Abt D.N."/>
            <person name="Adryan B."/>
            <person name="Aguade M."/>
            <person name="Akashi H."/>
            <person name="Anderson W.W."/>
            <person name="Aquadro C.F."/>
            <person name="Ardell D.H."/>
            <person name="Arguello R."/>
            <person name="Artieri C.G."/>
            <person name="Barbash D.A."/>
            <person name="Barker D."/>
            <person name="Barsanti P."/>
            <person name="Batterham P."/>
            <person name="Batzoglou S."/>
            <person name="Begun D."/>
            <person name="Bhutkar A."/>
            <person name="Blanco E."/>
            <person name="Bosak S.A."/>
            <person name="Bradley R.K."/>
            <person name="Brand A.D."/>
            <person name="Brent M.R."/>
            <person name="Brooks A.N."/>
            <person name="Brown R.H."/>
            <person name="Butlin R.K."/>
            <person name="Caggese C."/>
            <person name="Calvi B.R."/>
            <person name="Bernardo de Carvalho A."/>
            <person name="Caspi A."/>
            <person name="Castrezana S."/>
            <person name="Celniker S.E."/>
            <person name="Chang J.L."/>
            <person name="Chapple C."/>
            <person name="Chatterji S."/>
            <person name="Chinwalla A."/>
            <person name="Civetta A."/>
            <person name="Clifton S.W."/>
            <person name="Comeron J.M."/>
            <person name="Costello J.C."/>
            <person name="Coyne J.A."/>
            <person name="Daub J."/>
            <person name="David R.G."/>
            <person name="Delcher A.L."/>
            <person name="Delehaunty K."/>
            <person name="Do C.B."/>
            <person name="Ebling H."/>
            <person name="Edwards K."/>
            <person name="Eickbush T."/>
            <person name="Evans J.D."/>
            <person name="Filipski A."/>
            <person name="Findeiss S."/>
            <person name="Freyhult E."/>
            <person name="Fulton L."/>
            <person name="Fulton R."/>
            <person name="Garcia A.C."/>
            <person name="Gardiner A."/>
            <person name="Garfield D.A."/>
            <person name="Garvin B.E."/>
            <person name="Gibson G."/>
            <person name="Gilbert D."/>
            <person name="Gnerre S."/>
            <person name="Godfrey J."/>
            <person name="Good R."/>
            <person name="Gotea V."/>
            <person name="Gravely B."/>
            <person name="Greenberg A.J."/>
            <person name="Griffiths-Jones S."/>
            <person name="Gross S."/>
            <person name="Guigo R."/>
            <person name="Gustafson E.A."/>
            <person name="Haerty W."/>
            <person name="Hahn M.W."/>
            <person name="Halligan D.L."/>
            <person name="Halpern A.L."/>
            <person name="Halter G.M."/>
            <person name="Han M.V."/>
            <person name="Heger A."/>
            <person name="Hillier L."/>
            <person name="Hinrichs A.S."/>
            <person name="Holmes I."/>
            <person name="Hoskins R.A."/>
            <person name="Hubisz M.J."/>
            <person name="Hultmark D."/>
            <person name="Huntley M.A."/>
            <person name="Jaffe D.B."/>
            <person name="Jagadeeshan S."/>
            <person name="Jeck W.R."/>
            <person name="Johnson J."/>
            <person name="Jones C.D."/>
            <person name="Jordan W.C."/>
            <person name="Karpen G.H."/>
            <person name="Kataoka E."/>
            <person name="Keightley P.D."/>
            <person name="Kheradpour P."/>
            <person name="Kirkness E.F."/>
            <person name="Koerich L.B."/>
            <person name="Kristiansen K."/>
            <person name="Kudrna D."/>
            <person name="Kulathinal R.J."/>
            <person name="Kumar S."/>
            <person name="Kwok R."/>
            <person name="Lander E."/>
            <person name="Langley C.H."/>
            <person name="Lapoint R."/>
            <person name="Lazzaro B.P."/>
            <person name="Lee S.J."/>
            <person name="Levesque L."/>
            <person name="Li R."/>
            <person name="Lin C.F."/>
            <person name="Lin M.F."/>
            <person name="Lindblad-Toh K."/>
            <person name="Llopart A."/>
            <person name="Long M."/>
            <person name="Low L."/>
            <person name="Lozovsky E."/>
            <person name="Lu J."/>
            <person name="Luo M."/>
            <person name="Machado C.A."/>
            <person name="Makalowski W."/>
            <person name="Marzo M."/>
            <person name="Matsuda M."/>
            <person name="Matzkin L."/>
            <person name="McAllister B."/>
            <person name="McBride C.S."/>
            <person name="McKernan B."/>
            <person name="McKernan K."/>
            <person name="Mendez-Lago M."/>
            <person name="Minx P."/>
            <person name="Mollenhauer M.U."/>
            <person name="Montooth K."/>
            <person name="Mount S.M."/>
            <person name="Mu X."/>
            <person name="Myers E."/>
            <person name="Negre B."/>
            <person name="Newfeld S."/>
            <person name="Nielsen R."/>
            <person name="Noor M.A."/>
            <person name="O'Grady P."/>
            <person name="Pachter L."/>
            <person name="Papaceit M."/>
            <person name="Parisi M.J."/>
            <person name="Parisi M."/>
            <person name="Parts L."/>
            <person name="Pedersen J.S."/>
            <person name="Pesole G."/>
            <person name="Phillippy A.M."/>
            <person name="Ponting C.P."/>
            <person name="Pop M."/>
            <person name="Porcelli D."/>
            <person name="Powell J.R."/>
            <person name="Prohaska S."/>
            <person name="Pruitt K."/>
            <person name="Puig M."/>
            <person name="Quesneville H."/>
            <person name="Ram K.R."/>
            <person name="Rand D."/>
            <person name="Rasmussen M.D."/>
            <person name="Reed L.K."/>
            <person name="Reenan R."/>
            <person name="Reily A."/>
            <person name="Remington K.A."/>
            <person name="Rieger T.T."/>
            <person name="Ritchie M.G."/>
            <person name="Robin C."/>
            <person name="Rogers Y.H."/>
            <person name="Rohde C."/>
            <person name="Rozas J."/>
            <person name="Rubenfield M.J."/>
            <person name="Ruiz A."/>
            <person name="Russo S."/>
            <person name="Salzberg S.L."/>
            <person name="Sanchez-Gracia A."/>
            <person name="Saranga D.J."/>
            <person name="Sato H."/>
            <person name="Schaeffer S.W."/>
            <person name="Schatz M.C."/>
            <person name="Schlenke T."/>
            <person name="Schwartz R."/>
            <person name="Segarra C."/>
            <person name="Singh R.S."/>
            <person name="Sirot L."/>
            <person name="Sirota M."/>
            <person name="Sisneros N.B."/>
            <person name="Smith C.D."/>
            <person name="Smith T.F."/>
            <person name="Spieth J."/>
            <person name="Stage D.E."/>
            <person name="Stark A."/>
            <person name="Stephan W."/>
            <person name="Strausberg R.L."/>
            <person name="Strempel S."/>
            <person name="Sturgill D."/>
            <person name="Sutton G."/>
            <person name="Sutton G.G."/>
            <person name="Tao W."/>
            <person name="Teichmann S."/>
            <person name="Tobari Y.N."/>
            <person name="Tomimura Y."/>
            <person name="Tsolas J.M."/>
            <person name="Valente V.L."/>
            <person name="Venter E."/>
            <person name="Venter J.C."/>
            <person name="Vicario S."/>
            <person name="Vieira F.G."/>
            <person name="Vilella A.J."/>
            <person name="Villasante A."/>
            <person name="Walenz B."/>
            <person name="Wang J."/>
            <person name="Wasserman M."/>
            <person name="Watts T."/>
            <person name="Wilson D."/>
            <person name="Wilson R.K."/>
            <person name="Wing R.A."/>
            <person name="Wolfner M.F."/>
            <person name="Wong A."/>
            <person name="Wong G.K."/>
            <person name="Wu C.I."/>
            <person name="Wu G."/>
            <person name="Yamamoto D."/>
            <person name="Yang H.P."/>
            <person name="Yang S.P."/>
            <person name="Yorke J.A."/>
            <person name="Yoshida K."/>
            <person name="Zdobnov E."/>
            <person name="Zhang P."/>
            <person name="Zhang Y."/>
            <person name="Zimin A.V."/>
            <person name="Baldwin J."/>
            <person name="Abdouelleil A."/>
            <person name="Abdulkadir J."/>
            <person name="Abebe A."/>
            <person name="Abera B."/>
            <person name="Abreu J."/>
            <person name="Acer S.C."/>
            <person name="Aftuck L."/>
            <person name="Alexander A."/>
            <person name="An P."/>
            <person name="Anderson E."/>
            <person name="Anderson S."/>
            <person name="Arachi H."/>
            <person name="Azer M."/>
            <person name="Bachantsang P."/>
            <person name="Barry A."/>
            <person name="Bayul T."/>
            <person name="Berlin A."/>
            <person name="Bessette D."/>
            <person name="Bloom T."/>
            <person name="Blye J."/>
            <person name="Boguslavskiy L."/>
            <person name="Bonnet C."/>
            <person name="Boukhgalter B."/>
            <person name="Bourzgui I."/>
            <person name="Brown A."/>
            <person name="Cahill P."/>
            <person name="Channer S."/>
            <person name="Cheshatsang Y."/>
            <person name="Chuda L."/>
            <person name="Citroen M."/>
            <person name="Collymore A."/>
            <person name="Cooke P."/>
            <person name="Costello M."/>
            <person name="D'Aco K."/>
            <person name="Daza R."/>
            <person name="De Haan G."/>
            <person name="DeGray S."/>
            <person name="DeMaso C."/>
            <person name="Dhargay N."/>
            <person name="Dooley K."/>
            <person name="Dooley E."/>
            <person name="Doricent M."/>
            <person name="Dorje P."/>
            <person name="Dorjee K."/>
            <person name="Dupes A."/>
            <person name="Elong R."/>
            <person name="Falk J."/>
            <person name="Farina A."/>
            <person name="Faro S."/>
            <person name="Ferguson D."/>
            <person name="Fisher S."/>
            <person name="Foley C.D."/>
            <person name="Franke A."/>
            <person name="Friedrich D."/>
            <person name="Gadbois L."/>
            <person name="Gearin G."/>
            <person name="Gearin C.R."/>
            <person name="Giannoukos G."/>
            <person name="Goode T."/>
            <person name="Graham J."/>
            <person name="Grandbois E."/>
            <person name="Grewal S."/>
            <person name="Gyaltsen K."/>
            <person name="Hafez N."/>
            <person name="Hagos B."/>
            <person name="Hall J."/>
            <person name="Henson C."/>
            <person name="Hollinger A."/>
            <person name="Honan T."/>
            <person name="Huard M.D."/>
            <person name="Hughes L."/>
            <person name="Hurhula B."/>
            <person name="Husby M.E."/>
            <person name="Kamat A."/>
            <person name="Kanga B."/>
            <person name="Kashin S."/>
            <person name="Khazanovich D."/>
            <person name="Kisner P."/>
            <person name="Lance K."/>
            <person name="Lara M."/>
            <person name="Lee W."/>
            <person name="Lennon N."/>
            <person name="Letendre F."/>
            <person name="LeVine R."/>
            <person name="Lipovsky A."/>
            <person name="Liu X."/>
            <person name="Liu J."/>
            <person name="Liu S."/>
            <person name="Lokyitsang T."/>
            <person name="Lokyitsang Y."/>
            <person name="Lubonja R."/>
            <person name="Lui A."/>
            <person name="MacDonald P."/>
            <person name="Magnisalis V."/>
            <person name="Maru K."/>
            <person name="Matthews C."/>
            <person name="McCusker W."/>
            <person name="McDonough S."/>
            <person name="Mehta T."/>
            <person name="Meldrim J."/>
            <person name="Meneus L."/>
            <person name="Mihai O."/>
            <person name="Mihalev A."/>
            <person name="Mihova T."/>
            <person name="Mittelman R."/>
            <person name="Mlenga V."/>
            <person name="Montmayeur A."/>
            <person name="Mulrain L."/>
            <person name="Navidi A."/>
            <person name="Naylor J."/>
            <person name="Negash T."/>
            <person name="Nguyen T."/>
            <person name="Nguyen N."/>
            <person name="Nicol R."/>
            <person name="Norbu C."/>
            <person name="Norbu N."/>
            <person name="Novod N."/>
            <person name="O'Neill B."/>
            <person name="Osman S."/>
            <person name="Markiewicz E."/>
            <person name="Oyono O.L."/>
            <person name="Patti C."/>
            <person name="Phunkhang P."/>
            <person name="Pierre F."/>
            <person name="Priest M."/>
            <person name="Raghuraman S."/>
            <person name="Rege F."/>
            <person name="Reyes R."/>
            <person name="Rise C."/>
            <person name="Rogov P."/>
            <person name="Ross K."/>
            <person name="Ryan E."/>
            <person name="Settipalli S."/>
            <person name="Shea T."/>
            <person name="Sherpa N."/>
            <person name="Shi L."/>
            <person name="Shih D."/>
            <person name="Sparrow T."/>
            <person name="Spaulding J."/>
            <person name="Stalker J."/>
            <person name="Stange-Thomann N."/>
            <person name="Stavropoulos S."/>
            <person name="Stone C."/>
            <person name="Strader C."/>
            <person name="Tesfaye S."/>
            <person name="Thomson T."/>
            <person name="Thoulutsang Y."/>
            <person name="Thoulutsang D."/>
            <person name="Topham K."/>
            <person name="Topping I."/>
            <person name="Tsamla T."/>
            <person name="Vassiliev H."/>
            <person name="Vo A."/>
            <person name="Wangchuk T."/>
            <person name="Wangdi T."/>
            <person name="Weiand M."/>
            <person name="Wilkinson J."/>
            <person name="Wilson A."/>
            <person name="Yadav S."/>
            <person name="Young G."/>
            <person name="Yu Q."/>
            <person name="Zembek L."/>
            <person name="Zhong D."/>
            <person name="Zimmer A."/>
            <person name="Zwirko Z."/>
            <person name="Jaffe D.B."/>
            <person name="Alvarez P."/>
            <person name="Brockman W."/>
            <person name="Butler J."/>
            <person name="Chin C."/>
            <person name="Gnerre S."/>
            <person name="Grabherr M."/>
            <person name="Kleber M."/>
            <person name="Mauceli E."/>
            <person name="MacCallum I."/>
        </authorList>
    </citation>
    <scope>NUCLEOTIDE SEQUENCE [LARGE SCALE GENOMIC DNA]</scope>
    <source>
        <strain evidence="3">Tucson 14030-0811.24</strain>
    </source>
</reference>
<keyword evidence="1" id="KW-0732">Signal</keyword>
<evidence type="ECO:0000256" key="1">
    <source>
        <dbReference type="SAM" id="SignalP"/>
    </source>
</evidence>
<keyword evidence="3" id="KW-1185">Reference proteome</keyword>
<feature type="signal peptide" evidence="1">
    <location>
        <begin position="1"/>
        <end position="21"/>
    </location>
</feature>
<evidence type="ECO:0000313" key="3">
    <source>
        <dbReference type="Proteomes" id="UP000007798"/>
    </source>
</evidence>
<dbReference type="InParanoid" id="A0A0Q9WQX3"/>
<dbReference type="OrthoDB" id="7840513at2759"/>
<organism evidence="2 3">
    <name type="scientific">Drosophila willistoni</name>
    <name type="common">Fruit fly</name>
    <dbReference type="NCBI Taxonomy" id="7260"/>
    <lineage>
        <taxon>Eukaryota</taxon>
        <taxon>Metazoa</taxon>
        <taxon>Ecdysozoa</taxon>
        <taxon>Arthropoda</taxon>
        <taxon>Hexapoda</taxon>
        <taxon>Insecta</taxon>
        <taxon>Pterygota</taxon>
        <taxon>Neoptera</taxon>
        <taxon>Endopterygota</taxon>
        <taxon>Diptera</taxon>
        <taxon>Brachycera</taxon>
        <taxon>Muscomorpha</taxon>
        <taxon>Ephydroidea</taxon>
        <taxon>Drosophilidae</taxon>
        <taxon>Drosophila</taxon>
        <taxon>Sophophora</taxon>
    </lineage>
</organism>
<feature type="chain" id="PRO_5006387049" description="MD-2-related lipid-recognition domain-containing protein" evidence="1">
    <location>
        <begin position="22"/>
        <end position="179"/>
    </location>
</feature>
<dbReference type="PANTHER" id="PTHR20898">
    <property type="entry name" value="DAEDALUS ON 3-RELATED-RELATED"/>
    <property type="match status" value="1"/>
</dbReference>
<sequence length="179" mass="20868">MYFKHLVVLSFVFAAYQIVQITSRVELTNLKCIPLDKSFADFEYCRIKAVNRSYKYLALKVNLFKVPVTNVSINVSVLKRLNGYKPFLYNITFDACKFMSSKNTNPLIKYFYSFISEHSNMNHSCPYSHDLIVDKVSIEFLNHQLTEVLPVPEGDYAFYTSWYAYGKNRADVRIYATIT</sequence>
<evidence type="ECO:0008006" key="4">
    <source>
        <dbReference type="Google" id="ProtNLM"/>
    </source>
</evidence>
<proteinExistence type="predicted"/>
<accession>A0A0Q9WQX3</accession>
<dbReference type="PANTHER" id="PTHR20898:SF0">
    <property type="entry name" value="DAEDALUS ON 3-RELATED"/>
    <property type="match status" value="1"/>
</dbReference>
<protein>
    <recommendedName>
        <fullName evidence="4">MD-2-related lipid-recognition domain-containing protein</fullName>
    </recommendedName>
</protein>
<dbReference type="Pfam" id="PF06477">
    <property type="entry name" value="DUF1091"/>
    <property type="match status" value="1"/>
</dbReference>
<dbReference type="KEGG" id="dwi:26529961"/>
<dbReference type="SMART" id="SM00697">
    <property type="entry name" value="DM8"/>
    <property type="match status" value="1"/>
</dbReference>
<dbReference type="AlphaFoldDB" id="A0A0Q9WQX3"/>
<name>A0A0Q9WQX3_DROWI</name>
<dbReference type="EMBL" id="CH963913">
    <property type="protein sequence ID" value="KRF98628.1"/>
    <property type="molecule type" value="Genomic_DNA"/>
</dbReference>
<dbReference type="Proteomes" id="UP000007798">
    <property type="component" value="Unassembled WGS sequence"/>
</dbReference>